<dbReference type="PANTHER" id="PTHR10174:SF229">
    <property type="entry name" value="CRAL-TRIO DOMAIN-CONTAINING PROTEIN"/>
    <property type="match status" value="1"/>
</dbReference>
<dbReference type="InterPro" id="IPR036865">
    <property type="entry name" value="CRAL-TRIO_dom_sf"/>
</dbReference>
<dbReference type="Pfam" id="PF00650">
    <property type="entry name" value="CRAL_TRIO"/>
    <property type="match status" value="1"/>
</dbReference>
<dbReference type="PANTHER" id="PTHR10174">
    <property type="entry name" value="ALPHA-TOCOPHEROL TRANSFER PROTEIN-RELATED"/>
    <property type="match status" value="1"/>
</dbReference>
<dbReference type="Proteomes" id="UP000007799">
    <property type="component" value="Unassembled WGS sequence"/>
</dbReference>
<dbReference type="GeneID" id="16075501"/>
<organism evidence="4">
    <name type="scientific">Salpingoeca rosetta (strain ATCC 50818 / BSB-021)</name>
    <dbReference type="NCBI Taxonomy" id="946362"/>
    <lineage>
        <taxon>Eukaryota</taxon>
        <taxon>Choanoflagellata</taxon>
        <taxon>Craspedida</taxon>
        <taxon>Salpingoecidae</taxon>
        <taxon>Salpingoeca</taxon>
    </lineage>
</organism>
<feature type="domain" description="CRAL-TRIO" evidence="2">
    <location>
        <begin position="122"/>
        <end position="283"/>
    </location>
</feature>
<dbReference type="SMART" id="SM00516">
    <property type="entry name" value="SEC14"/>
    <property type="match status" value="1"/>
</dbReference>
<dbReference type="SUPFAM" id="SSF46938">
    <property type="entry name" value="CRAL/TRIO N-terminal domain"/>
    <property type="match status" value="1"/>
</dbReference>
<dbReference type="eggNOG" id="KOG1470">
    <property type="taxonomic scope" value="Eukaryota"/>
</dbReference>
<name>F2U7K2_SALR5</name>
<dbReference type="SUPFAM" id="SSF52087">
    <property type="entry name" value="CRAL/TRIO domain"/>
    <property type="match status" value="1"/>
</dbReference>
<dbReference type="Gene3D" id="3.40.525.10">
    <property type="entry name" value="CRAL-TRIO lipid binding domain"/>
    <property type="match status" value="1"/>
</dbReference>
<dbReference type="CDD" id="cd00170">
    <property type="entry name" value="SEC14"/>
    <property type="match status" value="1"/>
</dbReference>
<dbReference type="FunCoup" id="F2U7K2">
    <property type="interactions" value="380"/>
</dbReference>
<keyword evidence="4" id="KW-1185">Reference proteome</keyword>
<gene>
    <name evidence="3" type="ORF">PTSG_04027</name>
</gene>
<proteinExistence type="predicted"/>
<sequence length="305" mass="34583">MSDDAPQQTRAGFIAKFKAAGFDDIEVHEAPDGQLLFELHGEAEDRLMEQFVAKLQEARASQPERPGQSSPFYLKDDSPEGRFWQRACLRARKFDVDRGMDLYLSYLDFRAEFGTDDPNDPDAEQTVELLKTNFARCCGNTDKSGRYIFSFDAGDFKPSLWTPRICARVIHHIVVNATARYPDLPARGIVTIGNMRGWGYSNFDPETEKIIMKLLTRSLPVRQGTMYIFDAPWVMRMVLPVIKMFMKKKLRERMKSASTATLLEQIAPSQLDEEYGGEYTRDMFCTSPELAHPALPGDGITLTNG</sequence>
<dbReference type="AlphaFoldDB" id="F2U7K2"/>
<dbReference type="InterPro" id="IPR001251">
    <property type="entry name" value="CRAL-TRIO_dom"/>
</dbReference>
<evidence type="ECO:0000313" key="4">
    <source>
        <dbReference type="Proteomes" id="UP000007799"/>
    </source>
</evidence>
<dbReference type="KEGG" id="sre:PTSG_04027"/>
<dbReference type="PROSITE" id="PS50191">
    <property type="entry name" value="CRAL_TRIO"/>
    <property type="match status" value="1"/>
</dbReference>
<evidence type="ECO:0000256" key="1">
    <source>
        <dbReference type="SAM" id="MobiDB-lite"/>
    </source>
</evidence>
<evidence type="ECO:0000259" key="2">
    <source>
        <dbReference type="PROSITE" id="PS50191"/>
    </source>
</evidence>
<dbReference type="EMBL" id="GL832963">
    <property type="protein sequence ID" value="EGD83419.1"/>
    <property type="molecule type" value="Genomic_DNA"/>
</dbReference>
<dbReference type="InterPro" id="IPR036273">
    <property type="entry name" value="CRAL/TRIO_N_dom_sf"/>
</dbReference>
<reference evidence="3" key="1">
    <citation type="submission" date="2009-08" db="EMBL/GenBank/DDBJ databases">
        <title>Annotation of Salpingoeca rosetta.</title>
        <authorList>
            <consortium name="The Broad Institute Genome Sequencing Platform"/>
            <person name="Russ C."/>
            <person name="Cuomo C."/>
            <person name="Burger G."/>
            <person name="Gray M.W."/>
            <person name="Holland P.W.H."/>
            <person name="King N."/>
            <person name="Lang F.B.F."/>
            <person name="Roger A.J."/>
            <person name="Ruiz-Trillo I."/>
            <person name="Young S.K."/>
            <person name="Zeng Q."/>
            <person name="Gargeya S."/>
            <person name="Alvarado L."/>
            <person name="Berlin A."/>
            <person name="Chapman S.B."/>
            <person name="Chen Z."/>
            <person name="Freedman E."/>
            <person name="Gellesch M."/>
            <person name="Goldberg J."/>
            <person name="Griggs A."/>
            <person name="Gujja S."/>
            <person name="Heilman E."/>
            <person name="Heiman D."/>
            <person name="Howarth C."/>
            <person name="Mehta T."/>
            <person name="Neiman D."/>
            <person name="Pearson M."/>
            <person name="Roberts A."/>
            <person name="Saif S."/>
            <person name="Shea T."/>
            <person name="Shenoy N."/>
            <person name="Sisk P."/>
            <person name="Stolte C."/>
            <person name="Sykes S."/>
            <person name="White J."/>
            <person name="Yandava C."/>
            <person name="Haas B."/>
            <person name="Nusbaum C."/>
            <person name="Birren B."/>
        </authorList>
    </citation>
    <scope>NUCLEOTIDE SEQUENCE [LARGE SCALE GENOMIC DNA]</scope>
    <source>
        <strain evidence="3">ATCC 50818</strain>
    </source>
</reference>
<dbReference type="OrthoDB" id="1434354at2759"/>
<feature type="region of interest" description="Disordered" evidence="1">
    <location>
        <begin position="57"/>
        <end position="76"/>
    </location>
</feature>
<dbReference type="RefSeq" id="XP_004994923.1">
    <property type="nucleotide sequence ID" value="XM_004994866.1"/>
</dbReference>
<accession>F2U7K2</accession>
<evidence type="ECO:0000313" key="3">
    <source>
        <dbReference type="EMBL" id="EGD83419.1"/>
    </source>
</evidence>
<dbReference type="InParanoid" id="F2U7K2"/>
<protein>
    <recommendedName>
        <fullName evidence="2">CRAL-TRIO domain-containing protein</fullName>
    </recommendedName>
</protein>